<dbReference type="EMBL" id="FMZK01000012">
    <property type="protein sequence ID" value="SDD80047.1"/>
    <property type="molecule type" value="Genomic_DNA"/>
</dbReference>
<dbReference type="AlphaFoldDB" id="A0A1G6XRN7"/>
<dbReference type="InterPro" id="IPR012340">
    <property type="entry name" value="NA-bd_OB-fold"/>
</dbReference>
<feature type="region of interest" description="Disordered" evidence="4">
    <location>
        <begin position="125"/>
        <end position="161"/>
    </location>
</feature>
<dbReference type="GO" id="GO:0003697">
    <property type="term" value="F:single-stranded DNA binding"/>
    <property type="evidence" value="ECO:0007669"/>
    <property type="project" value="UniProtKB-UniRule"/>
</dbReference>
<dbReference type="GO" id="GO:0009295">
    <property type="term" value="C:nucleoid"/>
    <property type="evidence" value="ECO:0007669"/>
    <property type="project" value="TreeGrafter"/>
</dbReference>
<evidence type="ECO:0000256" key="3">
    <source>
        <dbReference type="RuleBase" id="RU000524"/>
    </source>
</evidence>
<dbReference type="CDD" id="cd04496">
    <property type="entry name" value="SSB_OBF"/>
    <property type="match status" value="1"/>
</dbReference>
<evidence type="ECO:0000256" key="2">
    <source>
        <dbReference type="HAMAP-Rule" id="MF_00984"/>
    </source>
</evidence>
<dbReference type="NCBIfam" id="TIGR00621">
    <property type="entry name" value="ssb"/>
    <property type="match status" value="1"/>
</dbReference>
<name>A0A1G6XRN7_9ACTN</name>
<evidence type="ECO:0000256" key="4">
    <source>
        <dbReference type="SAM" id="MobiDB-lite"/>
    </source>
</evidence>
<dbReference type="HAMAP" id="MF_00984">
    <property type="entry name" value="SSB"/>
    <property type="match status" value="1"/>
</dbReference>
<dbReference type="Pfam" id="PF00436">
    <property type="entry name" value="SSB"/>
    <property type="match status" value="1"/>
</dbReference>
<dbReference type="SUPFAM" id="SSF50249">
    <property type="entry name" value="Nucleic acid-binding proteins"/>
    <property type="match status" value="1"/>
</dbReference>
<keyword evidence="6" id="KW-1185">Reference proteome</keyword>
<sequence length="161" mass="17576">MVGETVVTVVGNLTDDPDLRSTPSGDAVTHFTVASTPRTFDRQSNEWRDADTLFLRCSAWRQTAEHVARSLARGTRVIVQGRLHQRTYENREGEKRTVIELEVLEVGPSLRYADAAVDRIPRVGVPGGTLFDTAPPTPDDARGNPAGEGGAPRRDSSAHPF</sequence>
<proteinExistence type="inferred from homology"/>
<comment type="subunit">
    <text evidence="2">Homotetramer.</text>
</comment>
<dbReference type="RefSeq" id="WP_055694178.1">
    <property type="nucleotide sequence ID" value="NZ_FMZK01000012.1"/>
</dbReference>
<protein>
    <recommendedName>
        <fullName evidence="2 3">Single-stranded DNA-binding protein</fullName>
        <shortName evidence="2">SSB</shortName>
    </recommendedName>
</protein>
<dbReference type="PANTHER" id="PTHR10302:SF27">
    <property type="entry name" value="SINGLE-STRANDED DNA-BINDING PROTEIN"/>
    <property type="match status" value="1"/>
</dbReference>
<dbReference type="NCBIfam" id="NF005851">
    <property type="entry name" value="PRK07772.1"/>
    <property type="match status" value="1"/>
</dbReference>
<dbReference type="PROSITE" id="PS50935">
    <property type="entry name" value="SSB"/>
    <property type="match status" value="1"/>
</dbReference>
<dbReference type="GO" id="GO:0006260">
    <property type="term" value="P:DNA replication"/>
    <property type="evidence" value="ECO:0007669"/>
    <property type="project" value="InterPro"/>
</dbReference>
<evidence type="ECO:0000313" key="6">
    <source>
        <dbReference type="Proteomes" id="UP000182100"/>
    </source>
</evidence>
<dbReference type="Proteomes" id="UP000182100">
    <property type="component" value="Unassembled WGS sequence"/>
</dbReference>
<dbReference type="InterPro" id="IPR011344">
    <property type="entry name" value="ssDNA-bd"/>
</dbReference>
<comment type="caution">
    <text evidence="2">Lacks conserved residue(s) required for the propagation of feature annotation.</text>
</comment>
<organism evidence="5 6">
    <name type="scientific">Streptomyces prasinopilosus</name>
    <dbReference type="NCBI Taxonomy" id="67344"/>
    <lineage>
        <taxon>Bacteria</taxon>
        <taxon>Bacillati</taxon>
        <taxon>Actinomycetota</taxon>
        <taxon>Actinomycetes</taxon>
        <taxon>Kitasatosporales</taxon>
        <taxon>Streptomycetaceae</taxon>
        <taxon>Streptomyces</taxon>
    </lineage>
</organism>
<evidence type="ECO:0000256" key="1">
    <source>
        <dbReference type="ARBA" id="ARBA00023125"/>
    </source>
</evidence>
<feature type="compositionally biased region" description="Basic and acidic residues" evidence="4">
    <location>
        <begin position="151"/>
        <end position="161"/>
    </location>
</feature>
<dbReference type="PANTHER" id="PTHR10302">
    <property type="entry name" value="SINGLE-STRANDED DNA-BINDING PROTEIN"/>
    <property type="match status" value="1"/>
</dbReference>
<accession>A0A1G6XRN7</accession>
<dbReference type="Gene3D" id="2.40.50.140">
    <property type="entry name" value="Nucleic acid-binding proteins"/>
    <property type="match status" value="1"/>
</dbReference>
<evidence type="ECO:0000313" key="5">
    <source>
        <dbReference type="EMBL" id="SDD80047.1"/>
    </source>
</evidence>
<reference evidence="6" key="1">
    <citation type="submission" date="2016-10" db="EMBL/GenBank/DDBJ databases">
        <authorList>
            <person name="Varghese N."/>
            <person name="Submissions S."/>
        </authorList>
    </citation>
    <scope>NUCLEOTIDE SEQUENCE [LARGE SCALE GENOMIC DNA]</scope>
    <source>
        <strain evidence="6">CGMCC 4.3504</strain>
    </source>
</reference>
<keyword evidence="1 2" id="KW-0238">DNA-binding</keyword>
<dbReference type="STRING" id="67344.SAMN05216505_1126"/>
<gene>
    <name evidence="5" type="ORF">SAMN05216505_1126</name>
</gene>
<dbReference type="InterPro" id="IPR000424">
    <property type="entry name" value="Primosome_PriB/ssb"/>
</dbReference>